<dbReference type="PROSITE" id="PS50405">
    <property type="entry name" value="GST_CTER"/>
    <property type="match status" value="1"/>
</dbReference>
<accession>A0A1W1YCA2</accession>
<name>A0A1W1YCA2_9HYPH</name>
<dbReference type="InterPro" id="IPR010987">
    <property type="entry name" value="Glutathione-S-Trfase_C-like"/>
</dbReference>
<dbReference type="PANTHER" id="PTHR44051:SF8">
    <property type="entry name" value="GLUTATHIONE S-TRANSFERASE GSTA"/>
    <property type="match status" value="1"/>
</dbReference>
<protein>
    <submittedName>
        <fullName evidence="4">Glutathione S-transferase</fullName>
    </submittedName>
</protein>
<organism evidence="4 5">
    <name type="scientific">Fulvimarina manganoxydans</name>
    <dbReference type="NCBI Taxonomy" id="937218"/>
    <lineage>
        <taxon>Bacteria</taxon>
        <taxon>Pseudomonadati</taxon>
        <taxon>Pseudomonadota</taxon>
        <taxon>Alphaproteobacteria</taxon>
        <taxon>Hyphomicrobiales</taxon>
        <taxon>Aurantimonadaceae</taxon>
        <taxon>Fulvimarina</taxon>
    </lineage>
</organism>
<feature type="domain" description="GST N-terminal" evidence="2">
    <location>
        <begin position="1"/>
        <end position="81"/>
    </location>
</feature>
<dbReference type="EMBL" id="FWXR01000001">
    <property type="protein sequence ID" value="SMC33754.1"/>
    <property type="molecule type" value="Genomic_DNA"/>
</dbReference>
<dbReference type="Gene3D" id="1.20.1050.10">
    <property type="match status" value="1"/>
</dbReference>
<keyword evidence="5" id="KW-1185">Reference proteome</keyword>
<dbReference type="InterPro" id="IPR004045">
    <property type="entry name" value="Glutathione_S-Trfase_N"/>
</dbReference>
<dbReference type="SUPFAM" id="SSF52833">
    <property type="entry name" value="Thioredoxin-like"/>
    <property type="match status" value="1"/>
</dbReference>
<evidence type="ECO:0000259" key="2">
    <source>
        <dbReference type="PROSITE" id="PS50404"/>
    </source>
</evidence>
<dbReference type="InterPro" id="IPR040079">
    <property type="entry name" value="Glutathione_S-Trfase"/>
</dbReference>
<dbReference type="OrthoDB" id="5293590at2"/>
<dbReference type="SUPFAM" id="SSF47616">
    <property type="entry name" value="GST C-terminal domain-like"/>
    <property type="match status" value="1"/>
</dbReference>
<dbReference type="STRING" id="937218.SAMN06297251_101151"/>
<evidence type="ECO:0000313" key="4">
    <source>
        <dbReference type="EMBL" id="SMC33754.1"/>
    </source>
</evidence>
<dbReference type="Pfam" id="PF02798">
    <property type="entry name" value="GST_N"/>
    <property type="match status" value="1"/>
</dbReference>
<dbReference type="RefSeq" id="WP_084408402.1">
    <property type="nucleotide sequence ID" value="NZ_FWXR01000001.1"/>
</dbReference>
<dbReference type="Proteomes" id="UP000192656">
    <property type="component" value="Unassembled WGS sequence"/>
</dbReference>
<dbReference type="Pfam" id="PF00043">
    <property type="entry name" value="GST_C"/>
    <property type="match status" value="1"/>
</dbReference>
<dbReference type="CDD" id="cd03051">
    <property type="entry name" value="GST_N_GTT2_like"/>
    <property type="match status" value="1"/>
</dbReference>
<reference evidence="4 5" key="1">
    <citation type="submission" date="2017-04" db="EMBL/GenBank/DDBJ databases">
        <authorList>
            <person name="Afonso C.L."/>
            <person name="Miller P.J."/>
            <person name="Scott M.A."/>
            <person name="Spackman E."/>
            <person name="Goraichik I."/>
            <person name="Dimitrov K.M."/>
            <person name="Suarez D.L."/>
            <person name="Swayne D.E."/>
        </authorList>
    </citation>
    <scope>NUCLEOTIDE SEQUENCE [LARGE SCALE GENOMIC DNA]</scope>
    <source>
        <strain evidence="4 5">CGMCC 1.10972</strain>
    </source>
</reference>
<evidence type="ECO:0000256" key="1">
    <source>
        <dbReference type="RuleBase" id="RU003494"/>
    </source>
</evidence>
<dbReference type="GO" id="GO:0016740">
    <property type="term" value="F:transferase activity"/>
    <property type="evidence" value="ECO:0007669"/>
    <property type="project" value="UniProtKB-KW"/>
</dbReference>
<feature type="domain" description="GST C-terminal" evidence="3">
    <location>
        <begin position="86"/>
        <end position="203"/>
    </location>
</feature>
<dbReference type="Gene3D" id="3.40.30.10">
    <property type="entry name" value="Glutaredoxin"/>
    <property type="match status" value="1"/>
</dbReference>
<keyword evidence="4" id="KW-0808">Transferase</keyword>
<sequence length="203" mass="23118">MKLYDGGRAPNPRRVRMFLAEKGIEVPMVPVDMAKGEHWSPEIARLNPLKRLPILEFDDGSILTESMAICRYFEALHPEPNLFGEDPLEIATIEMWNRRAEFELYTAVQAVFRHGHPGMAKAEPRQIAEWADLNRDRVIEALQLLDDRLAETEYLAGTRFSVADITAFVSIELMKAIKTSVAEEMASLRRWHAAMLERPSAKA</sequence>
<dbReference type="InterPro" id="IPR036282">
    <property type="entry name" value="Glutathione-S-Trfase_C_sf"/>
</dbReference>
<dbReference type="PANTHER" id="PTHR44051">
    <property type="entry name" value="GLUTATHIONE S-TRANSFERASE-RELATED"/>
    <property type="match status" value="1"/>
</dbReference>
<evidence type="ECO:0000259" key="3">
    <source>
        <dbReference type="PROSITE" id="PS50405"/>
    </source>
</evidence>
<dbReference type="InterPro" id="IPR036249">
    <property type="entry name" value="Thioredoxin-like_sf"/>
</dbReference>
<proteinExistence type="inferred from homology"/>
<dbReference type="SFLD" id="SFLDG00358">
    <property type="entry name" value="Main_(cytGST)"/>
    <property type="match status" value="1"/>
</dbReference>
<dbReference type="InterPro" id="IPR004046">
    <property type="entry name" value="GST_C"/>
</dbReference>
<dbReference type="SFLD" id="SFLDS00019">
    <property type="entry name" value="Glutathione_Transferase_(cytos"/>
    <property type="match status" value="1"/>
</dbReference>
<evidence type="ECO:0000313" key="5">
    <source>
        <dbReference type="Proteomes" id="UP000192656"/>
    </source>
</evidence>
<comment type="similarity">
    <text evidence="1">Belongs to the GST superfamily.</text>
</comment>
<dbReference type="InterPro" id="IPR034345">
    <property type="entry name" value="Gtt2-like_N"/>
</dbReference>
<gene>
    <name evidence="4" type="ORF">SAMN06297251_101151</name>
</gene>
<dbReference type="PROSITE" id="PS50404">
    <property type="entry name" value="GST_NTER"/>
    <property type="match status" value="1"/>
</dbReference>
<dbReference type="AlphaFoldDB" id="A0A1W1YCA2"/>